<dbReference type="EMBL" id="CAMPGE010023868">
    <property type="protein sequence ID" value="CAI2381750.1"/>
    <property type="molecule type" value="Genomic_DNA"/>
</dbReference>
<reference evidence="1" key="1">
    <citation type="submission" date="2023-07" db="EMBL/GenBank/DDBJ databases">
        <authorList>
            <consortium name="AG Swart"/>
            <person name="Singh M."/>
            <person name="Singh A."/>
            <person name="Seah K."/>
            <person name="Emmerich C."/>
        </authorList>
    </citation>
    <scope>NUCLEOTIDE SEQUENCE</scope>
    <source>
        <strain evidence="1">DP1</strain>
    </source>
</reference>
<dbReference type="AlphaFoldDB" id="A0AAD1XZ42"/>
<comment type="caution">
    <text evidence="1">The sequence shown here is derived from an EMBL/GenBank/DDBJ whole genome shotgun (WGS) entry which is preliminary data.</text>
</comment>
<organism evidence="1 2">
    <name type="scientific">Euplotes crassus</name>
    <dbReference type="NCBI Taxonomy" id="5936"/>
    <lineage>
        <taxon>Eukaryota</taxon>
        <taxon>Sar</taxon>
        <taxon>Alveolata</taxon>
        <taxon>Ciliophora</taxon>
        <taxon>Intramacronucleata</taxon>
        <taxon>Spirotrichea</taxon>
        <taxon>Hypotrichia</taxon>
        <taxon>Euplotida</taxon>
        <taxon>Euplotidae</taxon>
        <taxon>Moneuplotes</taxon>
    </lineage>
</organism>
<evidence type="ECO:0000313" key="2">
    <source>
        <dbReference type="Proteomes" id="UP001295684"/>
    </source>
</evidence>
<dbReference type="Proteomes" id="UP001295684">
    <property type="component" value="Unassembled WGS sequence"/>
</dbReference>
<keyword evidence="2" id="KW-1185">Reference proteome</keyword>
<gene>
    <name evidence="1" type="ORF">ECRASSUSDP1_LOCUS23213</name>
</gene>
<name>A0AAD1XZ42_EUPCR</name>
<sequence>MFARGQYVVKTAMGNVGAYRRISRGVFMNSSLMRAFSSLSKPTNASYDSSLDCADAFPMHSIIPEDLVRELVQKKRMKKLSENDTKSEANLAGIFPEIVFDRCDDITLT</sequence>
<accession>A0AAD1XZ42</accession>
<proteinExistence type="predicted"/>
<protein>
    <submittedName>
        <fullName evidence="1">Uncharacterized protein</fullName>
    </submittedName>
</protein>
<evidence type="ECO:0000313" key="1">
    <source>
        <dbReference type="EMBL" id="CAI2381750.1"/>
    </source>
</evidence>